<dbReference type="Pfam" id="PF06722">
    <property type="entry name" value="EryCIII-like_C"/>
    <property type="match status" value="1"/>
</dbReference>
<dbReference type="PANTHER" id="PTHR48050">
    <property type="entry name" value="STEROL 3-BETA-GLUCOSYLTRANSFERASE"/>
    <property type="match status" value="1"/>
</dbReference>
<evidence type="ECO:0000259" key="1">
    <source>
        <dbReference type="Pfam" id="PF03033"/>
    </source>
</evidence>
<protein>
    <submittedName>
        <fullName evidence="3">Glycosyltransferase</fullName>
    </submittedName>
</protein>
<dbReference type="RefSeq" id="WP_155434350.1">
    <property type="nucleotide sequence ID" value="NZ_JBHLXK010000004.1"/>
</dbReference>
<dbReference type="InterPro" id="IPR004276">
    <property type="entry name" value="GlycoTrans_28_N"/>
</dbReference>
<dbReference type="SUPFAM" id="SSF53756">
    <property type="entry name" value="UDP-Glycosyltransferase/glycogen phosphorylase"/>
    <property type="match status" value="1"/>
</dbReference>
<feature type="domain" description="Erythromycin biosynthesis protein CIII-like C-terminal" evidence="2">
    <location>
        <begin position="303"/>
        <end position="411"/>
    </location>
</feature>
<name>A0ABW9SP61_9BURK</name>
<comment type="caution">
    <text evidence="3">The sequence shown here is derived from an EMBL/GenBank/DDBJ whole genome shotgun (WGS) entry which is preliminary data.</text>
</comment>
<dbReference type="Pfam" id="PF03033">
    <property type="entry name" value="Glyco_transf_28"/>
    <property type="match status" value="1"/>
</dbReference>
<proteinExistence type="predicted"/>
<dbReference type="InterPro" id="IPR010610">
    <property type="entry name" value="EryCIII-like_C"/>
</dbReference>
<dbReference type="InterPro" id="IPR050426">
    <property type="entry name" value="Glycosyltransferase_28"/>
</dbReference>
<evidence type="ECO:0000313" key="4">
    <source>
        <dbReference type="Proteomes" id="UP000735592"/>
    </source>
</evidence>
<feature type="domain" description="Glycosyltransferase family 28 N-terminal" evidence="1">
    <location>
        <begin position="14"/>
        <end position="69"/>
    </location>
</feature>
<organism evidence="3 4">
    <name type="scientific">Pseudoduganella danionis</name>
    <dbReference type="NCBI Taxonomy" id="1890295"/>
    <lineage>
        <taxon>Bacteria</taxon>
        <taxon>Pseudomonadati</taxon>
        <taxon>Pseudomonadota</taxon>
        <taxon>Betaproteobacteria</taxon>
        <taxon>Burkholderiales</taxon>
        <taxon>Oxalobacteraceae</taxon>
        <taxon>Telluria group</taxon>
        <taxon>Pseudoduganella</taxon>
    </lineage>
</organism>
<dbReference type="Gene3D" id="3.40.50.2000">
    <property type="entry name" value="Glycogen Phosphorylase B"/>
    <property type="match status" value="2"/>
</dbReference>
<evidence type="ECO:0000259" key="2">
    <source>
        <dbReference type="Pfam" id="PF06722"/>
    </source>
</evidence>
<accession>A0ABW9SP61</accession>
<dbReference type="EMBL" id="WNKW01000002">
    <property type="protein sequence ID" value="MTW32968.1"/>
    <property type="molecule type" value="Genomic_DNA"/>
</dbReference>
<sequence length="435" mass="47147">MSSSTNFDSSKPLVIVAASGTGGDMYPFITLARGLQARGHQVLMLAPAFHAALVAQAGLPCRSFSTPAAFQSMLANPALWDERRGWGVLWNGLVPYLDALRELVRQLPAQQQCVVLSHPILLPMADLARSVRADLRIVGAYLAPSNLCSSHDMLCAGSLTVPRWVPLGWRQGLWSLIHQHMIDPLMLPGLNARRNQHGMVPVSHFFEHMFEVPDVSLGLFPEWFAAPQPDWPQGWLCSGFVQDETTVATALAPELEQFLAAGTAPVLFTPGTGHQHAAEYFAAALQALQRLGRRGLLVTSHATQLPAVLPPGVMALAQAPFHALLPRVAAIVHHGGIGTTAEALRCATPQLIVPFAYDQFDNGLRARQLGVADVLLAKRLSARGLQQRLQHLLTAPQVAQACQTQARQLKAEASMPQLLTQVELALFPILTSQQI</sequence>
<dbReference type="CDD" id="cd03784">
    <property type="entry name" value="GT1_Gtf-like"/>
    <property type="match status" value="1"/>
</dbReference>
<gene>
    <name evidence="3" type="ORF">GM655_09030</name>
</gene>
<dbReference type="InterPro" id="IPR002213">
    <property type="entry name" value="UDP_glucos_trans"/>
</dbReference>
<dbReference type="Proteomes" id="UP000735592">
    <property type="component" value="Unassembled WGS sequence"/>
</dbReference>
<dbReference type="PANTHER" id="PTHR48050:SF13">
    <property type="entry name" value="STEROL 3-BETA-GLUCOSYLTRANSFERASE UGT80A2"/>
    <property type="match status" value="1"/>
</dbReference>
<keyword evidence="4" id="KW-1185">Reference proteome</keyword>
<reference evidence="3 4" key="1">
    <citation type="submission" date="2019-11" db="EMBL/GenBank/DDBJ databases">
        <title>Type strains purchased from KCTC, JCM and DSMZ.</title>
        <authorList>
            <person name="Lu H."/>
        </authorList>
    </citation>
    <scope>NUCLEOTIDE SEQUENCE [LARGE SCALE GENOMIC DNA]</scope>
    <source>
        <strain evidence="3 4">DSM 103461</strain>
    </source>
</reference>
<evidence type="ECO:0000313" key="3">
    <source>
        <dbReference type="EMBL" id="MTW32968.1"/>
    </source>
</evidence>